<dbReference type="RefSeq" id="WP_073575425.1">
    <property type="nucleotide sequence ID" value="NZ_BAAAJZ010000015.1"/>
</dbReference>
<evidence type="ECO:0000256" key="5">
    <source>
        <dbReference type="ARBA" id="ARBA00024042"/>
    </source>
</evidence>
<comment type="cofactor">
    <cofactor evidence="1">
        <name>FMN</name>
        <dbReference type="ChEBI" id="CHEBI:58210"/>
    </cofactor>
</comment>
<dbReference type="PROSITE" id="PS51349">
    <property type="entry name" value="FMN_HYDROXY_ACID_DH_2"/>
    <property type="match status" value="1"/>
</dbReference>
<reference evidence="9 10" key="1">
    <citation type="submission" date="2020-07" db="EMBL/GenBank/DDBJ databases">
        <title>Sequencing the genomes of 1000 actinobacteria strains.</title>
        <authorList>
            <person name="Klenk H.-P."/>
        </authorList>
    </citation>
    <scope>NUCLEOTIDE SEQUENCE [LARGE SCALE GENOMIC DNA]</scope>
    <source>
        <strain evidence="9 10">DSM 44749</strain>
    </source>
</reference>
<evidence type="ECO:0000256" key="7">
    <source>
        <dbReference type="PIRSR" id="PIRSR000138-2"/>
    </source>
</evidence>
<feature type="binding site" evidence="7">
    <location>
        <begin position="116"/>
        <end position="118"/>
    </location>
    <ligand>
        <name>FMN</name>
        <dbReference type="ChEBI" id="CHEBI:58210"/>
    </ligand>
</feature>
<dbReference type="SUPFAM" id="SSF51395">
    <property type="entry name" value="FMN-linked oxidoreductases"/>
    <property type="match status" value="1"/>
</dbReference>
<keyword evidence="2 7" id="KW-0285">Flavoprotein</keyword>
<dbReference type="PIRSF" id="PIRSF000138">
    <property type="entry name" value="Al-hdrx_acd_dh"/>
    <property type="match status" value="1"/>
</dbReference>
<dbReference type="EMBL" id="JACCCZ010000001">
    <property type="protein sequence ID" value="NYG01505.1"/>
    <property type="molecule type" value="Genomic_DNA"/>
</dbReference>
<dbReference type="GO" id="GO:0004460">
    <property type="term" value="F:L-lactate dehydrogenase (cytochrome) activity"/>
    <property type="evidence" value="ECO:0007669"/>
    <property type="project" value="UniProtKB-EC"/>
</dbReference>
<proteinExistence type="inferred from homology"/>
<dbReference type="InterPro" id="IPR008259">
    <property type="entry name" value="FMN_hydac_DH_AS"/>
</dbReference>
<sequence>MSRDRRRGPRESRRLPRWSEIAPLLASAPRDRDPVRRRLARAHDIEDLREMARRRTPRSVFDYVDGGAETESTRRRNASAFDDVEFLPQVLRDVSRVDPGTTILGRPVSMPFVFAPTGFTRMVQHEGEAAVARVAEREGVPYALSTMGTISPEDLAAAAPGADRWFQLYVWRDRAASRRLLERAAAAGFTTLVVTVDVAVPGARLRDLRSGMTIPPTLTLRTLAGIARRPRWWIDVVTHEPLRFAALEEAGGGFAEVVDGVMDPGVDFGDLEWMREHWSGDIVVKGVLHPRDARTVVDCGVQAVAVSNHGGRQLDRAASTLAALPEVRAAVGTDAEVYLDGGVRSGTDLAAALAHGADAVLVGRPYLYGLMAGGEQGVSRVHDLYRQGFLRALALLGVTSVGELGPHLLRCPPAHGPRVTTPVE</sequence>
<organism evidence="9 10">
    <name type="scientific">Pseudonocardia alni</name>
    <name type="common">Amycolata alni</name>
    <dbReference type="NCBI Taxonomy" id="33907"/>
    <lineage>
        <taxon>Bacteria</taxon>
        <taxon>Bacillati</taxon>
        <taxon>Actinomycetota</taxon>
        <taxon>Actinomycetes</taxon>
        <taxon>Pseudonocardiales</taxon>
        <taxon>Pseudonocardiaceae</taxon>
        <taxon>Pseudonocardia</taxon>
    </lineage>
</organism>
<gene>
    <name evidence="9" type="ORF">HDA37_001790</name>
</gene>
<protein>
    <submittedName>
        <fullName evidence="9">L-lactate dehydrogenase (Cytochrome)</fullName>
        <ecNumber evidence="9">1.1.2.3</ecNumber>
    </submittedName>
</protein>
<dbReference type="GeneID" id="98051574"/>
<feature type="binding site" evidence="7">
    <location>
        <begin position="363"/>
        <end position="364"/>
    </location>
    <ligand>
        <name>FMN</name>
        <dbReference type="ChEBI" id="CHEBI:58210"/>
    </ligand>
</feature>
<feature type="binding site" evidence="7">
    <location>
        <position position="309"/>
    </location>
    <ligand>
        <name>glyoxylate</name>
        <dbReference type="ChEBI" id="CHEBI:36655"/>
    </ligand>
</feature>
<evidence type="ECO:0000256" key="1">
    <source>
        <dbReference type="ARBA" id="ARBA00001917"/>
    </source>
</evidence>
<feature type="binding site" evidence="7">
    <location>
        <position position="145"/>
    </location>
    <ligand>
        <name>FMN</name>
        <dbReference type="ChEBI" id="CHEBI:58210"/>
    </ligand>
</feature>
<dbReference type="GO" id="GO:0010181">
    <property type="term" value="F:FMN binding"/>
    <property type="evidence" value="ECO:0007669"/>
    <property type="project" value="InterPro"/>
</dbReference>
<feature type="domain" description="FMN hydroxy acid dehydrogenase" evidence="8">
    <location>
        <begin position="37"/>
        <end position="414"/>
    </location>
</feature>
<dbReference type="InterPro" id="IPR012133">
    <property type="entry name" value="Alpha-hydoxy_acid_DH_FMN"/>
</dbReference>
<feature type="binding site" evidence="7">
    <location>
        <position position="285"/>
    </location>
    <ligand>
        <name>FMN</name>
        <dbReference type="ChEBI" id="CHEBI:58210"/>
    </ligand>
</feature>
<dbReference type="EC" id="1.1.2.3" evidence="9"/>
<dbReference type="AlphaFoldDB" id="A0A852W571"/>
<feature type="binding site" evidence="7">
    <location>
        <position position="167"/>
    </location>
    <ligand>
        <name>glyoxylate</name>
        <dbReference type="ChEBI" id="CHEBI:36655"/>
    </ligand>
</feature>
<comment type="similarity">
    <text evidence="5">Belongs to the FMN-dependent alpha-hydroxy acid dehydrogenase family.</text>
</comment>
<dbReference type="InterPro" id="IPR013785">
    <property type="entry name" value="Aldolase_TIM"/>
</dbReference>
<comment type="caution">
    <text evidence="9">The sequence shown here is derived from an EMBL/GenBank/DDBJ whole genome shotgun (WGS) entry which is preliminary data.</text>
</comment>
<dbReference type="Gene3D" id="3.20.20.70">
    <property type="entry name" value="Aldolase class I"/>
    <property type="match status" value="1"/>
</dbReference>
<dbReference type="PANTHER" id="PTHR10578:SF107">
    <property type="entry name" value="2-HYDROXYACID OXIDASE 1"/>
    <property type="match status" value="1"/>
</dbReference>
<feature type="binding site" evidence="7">
    <location>
        <position position="204"/>
    </location>
    <ligand>
        <name>glyoxylate</name>
        <dbReference type="ChEBI" id="CHEBI:36655"/>
    </ligand>
</feature>
<evidence type="ECO:0000256" key="2">
    <source>
        <dbReference type="ARBA" id="ARBA00022630"/>
    </source>
</evidence>
<name>A0A852W571_PSEA5</name>
<dbReference type="InterPro" id="IPR000262">
    <property type="entry name" value="FMN-dep_DH"/>
</dbReference>
<evidence type="ECO:0000256" key="6">
    <source>
        <dbReference type="PIRSR" id="PIRSR000138-1"/>
    </source>
</evidence>
<keyword evidence="10" id="KW-1185">Reference proteome</keyword>
<evidence type="ECO:0000256" key="3">
    <source>
        <dbReference type="ARBA" id="ARBA00022643"/>
    </source>
</evidence>
<evidence type="ECO:0000259" key="8">
    <source>
        <dbReference type="PROSITE" id="PS51349"/>
    </source>
</evidence>
<evidence type="ECO:0000313" key="10">
    <source>
        <dbReference type="Proteomes" id="UP000549695"/>
    </source>
</evidence>
<feature type="binding site" evidence="7">
    <location>
        <position position="63"/>
    </location>
    <ligand>
        <name>glyoxylate</name>
        <dbReference type="ChEBI" id="CHEBI:36655"/>
    </ligand>
</feature>
<dbReference type="CDD" id="cd02809">
    <property type="entry name" value="alpha_hydroxyacid_oxid_FMN"/>
    <property type="match status" value="1"/>
</dbReference>
<dbReference type="Pfam" id="PF01070">
    <property type="entry name" value="FMN_dh"/>
    <property type="match status" value="1"/>
</dbReference>
<feature type="binding site" evidence="7">
    <location>
        <position position="195"/>
    </location>
    <ligand>
        <name>FMN</name>
        <dbReference type="ChEBI" id="CHEBI:58210"/>
    </ligand>
</feature>
<dbReference type="Proteomes" id="UP000549695">
    <property type="component" value="Unassembled WGS sequence"/>
</dbReference>
<feature type="active site" description="Proton acceptor" evidence="6">
    <location>
        <position position="309"/>
    </location>
</feature>
<feature type="binding site" evidence="7">
    <location>
        <position position="312"/>
    </location>
    <ligand>
        <name>glyoxylate</name>
        <dbReference type="ChEBI" id="CHEBI:36655"/>
    </ligand>
</feature>
<dbReference type="FunFam" id="3.20.20.70:FF:000029">
    <property type="entry name" value="L-lactate dehydrogenase"/>
    <property type="match status" value="1"/>
</dbReference>
<dbReference type="InterPro" id="IPR037396">
    <property type="entry name" value="FMN_HAD"/>
</dbReference>
<dbReference type="PROSITE" id="PS00557">
    <property type="entry name" value="FMN_HYDROXY_ACID_DH_1"/>
    <property type="match status" value="1"/>
</dbReference>
<accession>A0A852W571</accession>
<dbReference type="PANTHER" id="PTHR10578">
    <property type="entry name" value="S -2-HYDROXY-ACID OXIDASE-RELATED"/>
    <property type="match status" value="1"/>
</dbReference>
<feature type="binding site" evidence="7">
    <location>
        <begin position="340"/>
        <end position="344"/>
    </location>
    <ligand>
        <name>FMN</name>
        <dbReference type="ChEBI" id="CHEBI:58210"/>
    </ligand>
</feature>
<feature type="binding site" evidence="7">
    <location>
        <position position="307"/>
    </location>
    <ligand>
        <name>FMN</name>
        <dbReference type="ChEBI" id="CHEBI:58210"/>
    </ligand>
</feature>
<evidence type="ECO:0000313" key="9">
    <source>
        <dbReference type="EMBL" id="NYG01505.1"/>
    </source>
</evidence>
<feature type="binding site" evidence="7">
    <location>
        <position position="169"/>
    </location>
    <ligand>
        <name>glyoxylate</name>
        <dbReference type="ChEBI" id="CHEBI:36655"/>
    </ligand>
</feature>
<keyword evidence="4 9" id="KW-0560">Oxidoreductase</keyword>
<keyword evidence="3 7" id="KW-0288">FMN</keyword>
<evidence type="ECO:0000256" key="4">
    <source>
        <dbReference type="ARBA" id="ARBA00023002"/>
    </source>
</evidence>